<sequence>MNPNVFSWDAVNWLERNFQDENAVISFFINGGYLAKDKVIAEEEFKKSVEQLELDSECFKSWKKMLEQTNFRCLTTLQTSSYWSSLAINTGIRQDVMDNSTLTFEISTAASYDKRKNMNESLSPTPKKKIIDAEDDLYVAGLEQSVFSYLMTKTLFEHVKYQLFTRMTMNKVLDLSCFTDNNQLANLSNDQIKELKSTFNSENIITAHYVDNVKSKLENNRLLNNLKKINGQIYEASTDDQHILEVHLLKNNLLNQSITNQFSEMDYITYFWSPILNDLFNGSDLWLHWGDTESENCCHKFRMDLRILSENNQILYDHAAGEFGKSVTTTKYFHDKKKLVLNGIIQLDNILNNCNGDSSTIKLPIFQALGKLRIKTS</sequence>
<dbReference type="EMBL" id="BAABUK010000006">
    <property type="protein sequence ID" value="GAA5810025.1"/>
    <property type="molecule type" value="Genomic_DNA"/>
</dbReference>
<gene>
    <name evidence="1" type="ORF">MFLAVUS_003441</name>
</gene>
<evidence type="ECO:0000313" key="1">
    <source>
        <dbReference type="EMBL" id="GAA5810025.1"/>
    </source>
</evidence>
<comment type="caution">
    <text evidence="1">The sequence shown here is derived from an EMBL/GenBank/DDBJ whole genome shotgun (WGS) entry which is preliminary data.</text>
</comment>
<keyword evidence="2" id="KW-1185">Reference proteome</keyword>
<dbReference type="Proteomes" id="UP001473302">
    <property type="component" value="Unassembled WGS sequence"/>
</dbReference>
<evidence type="ECO:0000313" key="2">
    <source>
        <dbReference type="Proteomes" id="UP001473302"/>
    </source>
</evidence>
<protein>
    <submittedName>
        <fullName evidence="1">Uncharacterized protein</fullName>
    </submittedName>
</protein>
<proteinExistence type="predicted"/>
<name>A0ABP9YT49_9FUNG</name>
<accession>A0ABP9YT49</accession>
<organism evidence="1 2">
    <name type="scientific">Mucor flavus</name>
    <dbReference type="NCBI Taxonomy" id="439312"/>
    <lineage>
        <taxon>Eukaryota</taxon>
        <taxon>Fungi</taxon>
        <taxon>Fungi incertae sedis</taxon>
        <taxon>Mucoromycota</taxon>
        <taxon>Mucoromycotina</taxon>
        <taxon>Mucoromycetes</taxon>
        <taxon>Mucorales</taxon>
        <taxon>Mucorineae</taxon>
        <taxon>Mucoraceae</taxon>
        <taxon>Mucor</taxon>
    </lineage>
</organism>
<reference evidence="1 2" key="1">
    <citation type="submission" date="2024-04" db="EMBL/GenBank/DDBJ databases">
        <title>genome sequences of Mucor flavus KT1a and Helicostylum pulchrum KT1b strains isolated from the surface of a dry-aged beef.</title>
        <authorList>
            <person name="Toyotome T."/>
            <person name="Hosono M."/>
            <person name="Torimaru M."/>
            <person name="Fukuda K."/>
            <person name="Mikami N."/>
        </authorList>
    </citation>
    <scope>NUCLEOTIDE SEQUENCE [LARGE SCALE GENOMIC DNA]</scope>
    <source>
        <strain evidence="1 2">KT1a</strain>
    </source>
</reference>